<dbReference type="EMBL" id="MVGC01000254">
    <property type="protein sequence ID" value="RJE21083.1"/>
    <property type="molecule type" value="Genomic_DNA"/>
</dbReference>
<organism evidence="2 3">
    <name type="scientific">Aspergillus sclerotialis</name>
    <dbReference type="NCBI Taxonomy" id="2070753"/>
    <lineage>
        <taxon>Eukaryota</taxon>
        <taxon>Fungi</taxon>
        <taxon>Dikarya</taxon>
        <taxon>Ascomycota</taxon>
        <taxon>Pezizomycotina</taxon>
        <taxon>Eurotiomycetes</taxon>
        <taxon>Eurotiomycetidae</taxon>
        <taxon>Eurotiales</taxon>
        <taxon>Aspergillaceae</taxon>
        <taxon>Aspergillus</taxon>
        <taxon>Aspergillus subgen. Polypaecilum</taxon>
    </lineage>
</organism>
<dbReference type="GO" id="GO:0032259">
    <property type="term" value="P:methylation"/>
    <property type="evidence" value="ECO:0007669"/>
    <property type="project" value="UniProtKB-KW"/>
</dbReference>
<dbReference type="Pfam" id="PF13489">
    <property type="entry name" value="Methyltransf_23"/>
    <property type="match status" value="1"/>
</dbReference>
<keyword evidence="2" id="KW-0489">Methyltransferase</keyword>
<dbReference type="Gene3D" id="3.40.50.150">
    <property type="entry name" value="Vaccinia Virus protein VP39"/>
    <property type="match status" value="1"/>
</dbReference>
<evidence type="ECO:0000256" key="1">
    <source>
        <dbReference type="ARBA" id="ARBA00022679"/>
    </source>
</evidence>
<keyword evidence="3" id="KW-1185">Reference proteome</keyword>
<gene>
    <name evidence="2" type="ORF">PHISCL_06597</name>
</gene>
<dbReference type="InterPro" id="IPR029063">
    <property type="entry name" value="SAM-dependent_MTases_sf"/>
</dbReference>
<dbReference type="OrthoDB" id="66144at2759"/>
<dbReference type="STRING" id="2070753.A0A3A2ZFM7"/>
<dbReference type="Proteomes" id="UP000266188">
    <property type="component" value="Unassembled WGS sequence"/>
</dbReference>
<proteinExistence type="predicted"/>
<dbReference type="CDD" id="cd02440">
    <property type="entry name" value="AdoMet_MTases"/>
    <property type="match status" value="1"/>
</dbReference>
<dbReference type="AlphaFoldDB" id="A0A3A2ZFM7"/>
<dbReference type="SUPFAM" id="SSF53335">
    <property type="entry name" value="S-adenosyl-L-methionine-dependent methyltransferases"/>
    <property type="match status" value="1"/>
</dbReference>
<name>A0A3A2ZFM7_9EURO</name>
<dbReference type="GO" id="GO:0008168">
    <property type="term" value="F:methyltransferase activity"/>
    <property type="evidence" value="ECO:0007669"/>
    <property type="project" value="UniProtKB-KW"/>
</dbReference>
<dbReference type="PANTHER" id="PTHR43861:SF3">
    <property type="entry name" value="PUTATIVE (AFU_ORTHOLOGUE AFUA_2G14390)-RELATED"/>
    <property type="match status" value="1"/>
</dbReference>
<keyword evidence="1 2" id="KW-0808">Transferase</keyword>
<dbReference type="PANTHER" id="PTHR43861">
    <property type="entry name" value="TRANS-ACONITATE 2-METHYLTRANSFERASE-RELATED"/>
    <property type="match status" value="1"/>
</dbReference>
<sequence>MTSTPDASKQRFNAEAAAWDTQPAVLEATRQAFEALQPLIRSFTAKKGSNLDVLEFGCGTGLLSMQVAPLVTEIVAIDLAEGMVDMLRAKLEKPDSPKNIIPICKLLMDPEDPILPPADVNNPRGSRKKFDLITSHLVLHHVPDLRPFLRTLIGCLKPGGRVALTDYEDFGEQAKKFHPKEKWDTCERHGIQREWMEGLMKEIGFTEVNVRVAWTLKKDVERWQEGDEDIMDFPFLICEGARP</sequence>
<comment type="caution">
    <text evidence="2">The sequence shown here is derived from an EMBL/GenBank/DDBJ whole genome shotgun (WGS) entry which is preliminary data.</text>
</comment>
<reference evidence="3" key="1">
    <citation type="submission" date="2017-02" db="EMBL/GenBank/DDBJ databases">
        <authorList>
            <person name="Tafer H."/>
            <person name="Lopandic K."/>
        </authorList>
    </citation>
    <scope>NUCLEOTIDE SEQUENCE [LARGE SCALE GENOMIC DNA]</scope>
    <source>
        <strain evidence="3">CBS 366.77</strain>
    </source>
</reference>
<evidence type="ECO:0000313" key="3">
    <source>
        <dbReference type="Proteomes" id="UP000266188"/>
    </source>
</evidence>
<accession>A0A3A2ZFM7</accession>
<evidence type="ECO:0000313" key="2">
    <source>
        <dbReference type="EMBL" id="RJE21083.1"/>
    </source>
</evidence>
<protein>
    <submittedName>
        <fullName evidence="2">Methyltransferase domain protein</fullName>
    </submittedName>
</protein>